<proteinExistence type="predicted"/>
<feature type="transmembrane region" description="Helical" evidence="1">
    <location>
        <begin position="141"/>
        <end position="160"/>
    </location>
</feature>
<organism evidence="2 3">
    <name type="scientific">Roseivirga thermotolerans</name>
    <dbReference type="NCBI Taxonomy" id="1758176"/>
    <lineage>
        <taxon>Bacteria</taxon>
        <taxon>Pseudomonadati</taxon>
        <taxon>Bacteroidota</taxon>
        <taxon>Cytophagia</taxon>
        <taxon>Cytophagales</taxon>
        <taxon>Roseivirgaceae</taxon>
        <taxon>Roseivirga</taxon>
    </lineage>
</organism>
<dbReference type="EMBL" id="BNAG01000001">
    <property type="protein sequence ID" value="GHE55211.1"/>
    <property type="molecule type" value="Genomic_DNA"/>
</dbReference>
<protein>
    <recommendedName>
        <fullName evidence="4">ABC transporter permease</fullName>
    </recommendedName>
</protein>
<dbReference type="RefSeq" id="WP_189628837.1">
    <property type="nucleotide sequence ID" value="NZ_BNAG01000001.1"/>
</dbReference>
<keyword evidence="3" id="KW-1185">Reference proteome</keyword>
<keyword evidence="1" id="KW-0472">Membrane</keyword>
<keyword evidence="1" id="KW-1133">Transmembrane helix</keyword>
<evidence type="ECO:0000256" key="1">
    <source>
        <dbReference type="SAM" id="Phobius"/>
    </source>
</evidence>
<feature type="transmembrane region" description="Helical" evidence="1">
    <location>
        <begin position="111"/>
        <end position="129"/>
    </location>
</feature>
<feature type="transmembrane region" description="Helical" evidence="1">
    <location>
        <begin position="303"/>
        <end position="330"/>
    </location>
</feature>
<feature type="transmembrane region" description="Helical" evidence="1">
    <location>
        <begin position="450"/>
        <end position="466"/>
    </location>
</feature>
<name>A0ABQ3I554_9BACT</name>
<feature type="transmembrane region" description="Helical" evidence="1">
    <location>
        <begin position="379"/>
        <end position="401"/>
    </location>
</feature>
<feature type="transmembrane region" description="Helical" evidence="1">
    <location>
        <begin position="201"/>
        <end position="222"/>
    </location>
</feature>
<feature type="transmembrane region" description="Helical" evidence="1">
    <location>
        <begin position="23"/>
        <end position="47"/>
    </location>
</feature>
<evidence type="ECO:0008006" key="4">
    <source>
        <dbReference type="Google" id="ProtNLM"/>
    </source>
</evidence>
<accession>A0ABQ3I554</accession>
<reference evidence="3" key="1">
    <citation type="journal article" date="2019" name="Int. J. Syst. Evol. Microbiol.">
        <title>The Global Catalogue of Microorganisms (GCM) 10K type strain sequencing project: providing services to taxonomists for standard genome sequencing and annotation.</title>
        <authorList>
            <consortium name="The Broad Institute Genomics Platform"/>
            <consortium name="The Broad Institute Genome Sequencing Center for Infectious Disease"/>
            <person name="Wu L."/>
            <person name="Ma J."/>
        </authorList>
    </citation>
    <scope>NUCLEOTIDE SEQUENCE [LARGE SCALE GENOMIC DNA]</scope>
    <source>
        <strain evidence="3">CGMCC 1.15111</strain>
    </source>
</reference>
<evidence type="ECO:0000313" key="2">
    <source>
        <dbReference type="EMBL" id="GHE55211.1"/>
    </source>
</evidence>
<keyword evidence="1" id="KW-0812">Transmembrane</keyword>
<feature type="transmembrane region" description="Helical" evidence="1">
    <location>
        <begin position="280"/>
        <end position="297"/>
    </location>
</feature>
<evidence type="ECO:0000313" key="3">
    <source>
        <dbReference type="Proteomes" id="UP000658258"/>
    </source>
</evidence>
<feature type="transmembrane region" description="Helical" evidence="1">
    <location>
        <begin position="172"/>
        <end position="189"/>
    </location>
</feature>
<dbReference type="Proteomes" id="UP000658258">
    <property type="component" value="Unassembled WGS sequence"/>
</dbReference>
<feature type="transmembrane region" description="Helical" evidence="1">
    <location>
        <begin position="422"/>
        <end position="444"/>
    </location>
</feature>
<dbReference type="Pfam" id="PF18940">
    <property type="entry name" value="DUF5687"/>
    <property type="match status" value="1"/>
</dbReference>
<comment type="caution">
    <text evidence="2">The sequence shown here is derived from an EMBL/GenBank/DDBJ whole genome shotgun (WGS) entry which is preliminary data.</text>
</comment>
<feature type="transmembrane region" description="Helical" evidence="1">
    <location>
        <begin position="351"/>
        <end position="373"/>
    </location>
</feature>
<sequence>MIQTLLSHSFKQQLRSPIWAKNLIANVFLGFAALMLLFYVLLVGIFLPKILESVFPGQSPIEVVSGFVIYYFAFEFFLRFFLQNVPVLAIQPYLHLPMRKKKMLHFMLRKSHLSVFNFLGILIFLPFTLSTVVPEAGILPGLGWLLAIISLVFTLHFLTILFKKKLNEQPNLLLVIAGLFMAVGAADYYEVFSLSELSATLFNGLLGQPVYALIPLLLWFVAYNANYRFLAANTYPEEISTKKKTSKIAGDFAFLKRFGRVGELIALELKLILRHKRPKSAVFLASFLLLYGLIFYPEEQYQQMSWIFLFVGIFITGIFFIQYGQFLLSWESSYFDFVLTRKVTFHQYFEAKYYLFVATSAIAFVLSLGYAYFGMKIVFINLVCFLFNIGVNVFLVMRIALFSPKKIDLSKRAAFNYEGVGAAQFLMALPIIFLPYLVFVPFIILDIEDYGLITLGVVGLTGFILRDKWLNYIAQSFVKNRHKIAAGFRAQ</sequence>
<gene>
    <name evidence="2" type="ORF">GCM10011340_07410</name>
</gene>
<feature type="transmembrane region" description="Helical" evidence="1">
    <location>
        <begin position="67"/>
        <end position="90"/>
    </location>
</feature>
<dbReference type="InterPro" id="IPR043742">
    <property type="entry name" value="DUF5687"/>
</dbReference>